<dbReference type="PROSITE" id="PS51257">
    <property type="entry name" value="PROKAR_LIPOPROTEIN"/>
    <property type="match status" value="1"/>
</dbReference>
<evidence type="ECO:0000313" key="1">
    <source>
        <dbReference type="EMBL" id="TMM57502.1"/>
    </source>
</evidence>
<dbReference type="Proteomes" id="UP000310314">
    <property type="component" value="Unassembled WGS sequence"/>
</dbReference>
<comment type="caution">
    <text evidence="1">The sequence shown here is derived from an EMBL/GenBank/DDBJ whole genome shotgun (WGS) entry which is preliminary data.</text>
</comment>
<name>A0A5S3PS17_9FLAO</name>
<dbReference type="EMBL" id="VATY01000002">
    <property type="protein sequence ID" value="TMM57502.1"/>
    <property type="molecule type" value="Genomic_DNA"/>
</dbReference>
<reference evidence="1 2" key="1">
    <citation type="submission" date="2019-05" db="EMBL/GenBank/DDBJ databases">
        <authorList>
            <person name="Zhang J.-Y."/>
            <person name="Feg X."/>
            <person name="Du Z.-J."/>
        </authorList>
    </citation>
    <scope>NUCLEOTIDE SEQUENCE [LARGE SCALE GENOMIC DNA]</scope>
    <source>
        <strain evidence="1 2">RZ26</strain>
    </source>
</reference>
<dbReference type="OrthoDB" id="9967976at2"/>
<keyword evidence="2" id="KW-1185">Reference proteome</keyword>
<gene>
    <name evidence="1" type="ORF">FEE95_13550</name>
</gene>
<accession>A0A5S3PS17</accession>
<protein>
    <submittedName>
        <fullName evidence="1">Uncharacterized protein</fullName>
    </submittedName>
</protein>
<dbReference type="AlphaFoldDB" id="A0A5S3PS17"/>
<organism evidence="1 2">
    <name type="scientific">Maribacter algarum</name>
    <name type="common">ex Zhang et al. 2020</name>
    <dbReference type="NCBI Taxonomy" id="2578118"/>
    <lineage>
        <taxon>Bacteria</taxon>
        <taxon>Pseudomonadati</taxon>
        <taxon>Bacteroidota</taxon>
        <taxon>Flavobacteriia</taxon>
        <taxon>Flavobacteriales</taxon>
        <taxon>Flavobacteriaceae</taxon>
        <taxon>Maribacter</taxon>
    </lineage>
</organism>
<evidence type="ECO:0000313" key="2">
    <source>
        <dbReference type="Proteomes" id="UP000310314"/>
    </source>
</evidence>
<dbReference type="RefSeq" id="WP_138658521.1">
    <property type="nucleotide sequence ID" value="NZ_VATY01000002.1"/>
</dbReference>
<sequence>MIRKSILPIILAILFLGCDSDFRQGSCDEGFFEQADGNGGSFCVPITEEGVDDDSDSDRT</sequence>
<proteinExistence type="predicted"/>